<sequence>MRDRLADDVVGGDEGALSAQCRLLGECDGAGSSEDLGVVVLGKFVQGFIVFDRADQRVSREQRPGIQKGDQTLGAPDDLRGQLPRDDLVEDVHAPILRSTANSYENRSSSYRHAWVFRLWCWFSS</sequence>
<protein>
    <submittedName>
        <fullName evidence="2">Uncharacterized protein</fullName>
    </submittedName>
</protein>
<organism evidence="2">
    <name type="scientific">bioreactor metagenome</name>
    <dbReference type="NCBI Taxonomy" id="1076179"/>
    <lineage>
        <taxon>unclassified sequences</taxon>
        <taxon>metagenomes</taxon>
        <taxon>ecological metagenomes</taxon>
    </lineage>
</organism>
<proteinExistence type="predicted"/>
<gene>
    <name evidence="2" type="ORF">SDC9_159908</name>
</gene>
<feature type="region of interest" description="Disordered" evidence="1">
    <location>
        <begin position="60"/>
        <end position="84"/>
    </location>
</feature>
<evidence type="ECO:0000256" key="1">
    <source>
        <dbReference type="SAM" id="MobiDB-lite"/>
    </source>
</evidence>
<reference evidence="2" key="1">
    <citation type="submission" date="2019-08" db="EMBL/GenBank/DDBJ databases">
        <authorList>
            <person name="Kucharzyk K."/>
            <person name="Murdoch R.W."/>
            <person name="Higgins S."/>
            <person name="Loffler F."/>
        </authorList>
    </citation>
    <scope>NUCLEOTIDE SEQUENCE</scope>
</reference>
<dbReference type="EMBL" id="VSSQ01058965">
    <property type="protein sequence ID" value="MPN12590.1"/>
    <property type="molecule type" value="Genomic_DNA"/>
</dbReference>
<name>A0A645FF62_9ZZZZ</name>
<comment type="caution">
    <text evidence="2">The sequence shown here is derived from an EMBL/GenBank/DDBJ whole genome shotgun (WGS) entry which is preliminary data.</text>
</comment>
<accession>A0A645FF62</accession>
<evidence type="ECO:0000313" key="2">
    <source>
        <dbReference type="EMBL" id="MPN12590.1"/>
    </source>
</evidence>
<dbReference type="AlphaFoldDB" id="A0A645FF62"/>